<keyword evidence="2" id="KW-1185">Reference proteome</keyword>
<sequence length="106" mass="10870">MISITKPAGREVIASCLPGASALRGIGLSGAAEARLVDRGIFAANERSTKAPADVAAAQAPAYVLAANGADLQQNWAAGFANGTTSAAEHHTMRAFRGLQPWRDPA</sequence>
<reference evidence="1 2" key="1">
    <citation type="submission" date="2024-10" db="EMBL/GenBank/DDBJ databases">
        <title>The Natural Products Discovery Center: Release of the First 8490 Sequenced Strains for Exploring Actinobacteria Biosynthetic Diversity.</title>
        <authorList>
            <person name="Kalkreuter E."/>
            <person name="Kautsar S.A."/>
            <person name="Yang D."/>
            <person name="Bader C.D."/>
            <person name="Teijaro C.N."/>
            <person name="Fluegel L."/>
            <person name="Davis C.M."/>
            <person name="Simpson J.R."/>
            <person name="Lauterbach L."/>
            <person name="Steele A.D."/>
            <person name="Gui C."/>
            <person name="Meng S."/>
            <person name="Li G."/>
            <person name="Viehrig K."/>
            <person name="Ye F."/>
            <person name="Su P."/>
            <person name="Kiefer A.F."/>
            <person name="Nichols A."/>
            <person name="Cepeda A.J."/>
            <person name="Yan W."/>
            <person name="Fan B."/>
            <person name="Jiang Y."/>
            <person name="Adhikari A."/>
            <person name="Zheng C.-J."/>
            <person name="Schuster L."/>
            <person name="Cowan T.M."/>
            <person name="Smanski M.J."/>
            <person name="Chevrette M.G."/>
            <person name="De Carvalho L.P.S."/>
            <person name="Shen B."/>
        </authorList>
    </citation>
    <scope>NUCLEOTIDE SEQUENCE [LARGE SCALE GENOMIC DNA]</scope>
    <source>
        <strain evidence="1 2">NPDC020327</strain>
    </source>
</reference>
<dbReference type="Proteomes" id="UP001611548">
    <property type="component" value="Unassembled WGS sequence"/>
</dbReference>
<proteinExistence type="predicted"/>
<evidence type="ECO:0000313" key="2">
    <source>
        <dbReference type="Proteomes" id="UP001611548"/>
    </source>
</evidence>
<comment type="caution">
    <text evidence="1">The sequence shown here is derived from an EMBL/GenBank/DDBJ whole genome shotgun (WGS) entry which is preliminary data.</text>
</comment>
<evidence type="ECO:0000313" key="1">
    <source>
        <dbReference type="EMBL" id="MFI1963955.1"/>
    </source>
</evidence>
<dbReference type="EMBL" id="JBIRWE010000002">
    <property type="protein sequence ID" value="MFI1963955.1"/>
    <property type="molecule type" value="Genomic_DNA"/>
</dbReference>
<name>A0ABW7UMS6_9ACTN</name>
<gene>
    <name evidence="1" type="ORF">ACH429_07435</name>
</gene>
<accession>A0ABW7UMS6</accession>
<dbReference type="RefSeq" id="WP_055470707.1">
    <property type="nucleotide sequence ID" value="NZ_JBEZHZ010000014.1"/>
</dbReference>
<organism evidence="1 2">
    <name type="scientific">Streptomyces pathocidini</name>
    <dbReference type="NCBI Taxonomy" id="1650571"/>
    <lineage>
        <taxon>Bacteria</taxon>
        <taxon>Bacillati</taxon>
        <taxon>Actinomycetota</taxon>
        <taxon>Actinomycetes</taxon>
        <taxon>Kitasatosporales</taxon>
        <taxon>Streptomycetaceae</taxon>
        <taxon>Streptomyces</taxon>
    </lineage>
</organism>
<protein>
    <submittedName>
        <fullName evidence="1">Uncharacterized protein</fullName>
    </submittedName>
</protein>